<feature type="region of interest" description="Disordered" evidence="2">
    <location>
        <begin position="654"/>
        <end position="698"/>
    </location>
</feature>
<protein>
    <submittedName>
        <fullName evidence="5">Uncharacterized protein</fullName>
    </submittedName>
</protein>
<evidence type="ECO:0000259" key="4">
    <source>
        <dbReference type="Pfam" id="PF21034"/>
    </source>
</evidence>
<dbReference type="AlphaFoldDB" id="A0A2G9I8J6"/>
<dbReference type="InterPro" id="IPR036322">
    <property type="entry name" value="WD40_repeat_dom_sf"/>
</dbReference>
<name>A0A2G9I8J6_9LAMI</name>
<dbReference type="PANTHER" id="PTHR13268:SF0">
    <property type="entry name" value="BCAS3 MICROTUBULE ASSOCIATED CELL MIGRATION FACTOR"/>
    <property type="match status" value="1"/>
</dbReference>
<dbReference type="GO" id="GO:0000407">
    <property type="term" value="C:phagophore assembly site"/>
    <property type="evidence" value="ECO:0007669"/>
    <property type="project" value="UniProtKB-SubCell"/>
</dbReference>
<dbReference type="InterPro" id="IPR045142">
    <property type="entry name" value="BCAS3-like"/>
</dbReference>
<dbReference type="GO" id="GO:0006914">
    <property type="term" value="P:autophagy"/>
    <property type="evidence" value="ECO:0007669"/>
    <property type="project" value="InterPro"/>
</dbReference>
<dbReference type="PANTHER" id="PTHR13268">
    <property type="entry name" value="BREAST CARCINOMA AMPLIFIED SEQUENCE 3"/>
    <property type="match status" value="1"/>
</dbReference>
<dbReference type="SUPFAM" id="SSF50978">
    <property type="entry name" value="WD40 repeat-like"/>
    <property type="match status" value="1"/>
</dbReference>
<dbReference type="SMART" id="SM00320">
    <property type="entry name" value="WD40"/>
    <property type="match status" value="2"/>
</dbReference>
<comment type="subcellular location">
    <subcellularLocation>
        <location evidence="1">Preautophagosomal structure</location>
    </subcellularLocation>
</comment>
<dbReference type="InterPro" id="IPR001680">
    <property type="entry name" value="WD40_rpt"/>
</dbReference>
<evidence type="ECO:0000313" key="5">
    <source>
        <dbReference type="EMBL" id="PIN26079.1"/>
    </source>
</evidence>
<evidence type="ECO:0000256" key="1">
    <source>
        <dbReference type="ARBA" id="ARBA00004329"/>
    </source>
</evidence>
<proteinExistence type="predicted"/>
<feature type="domain" description="BCAS3" evidence="3">
    <location>
        <begin position="359"/>
        <end position="482"/>
    </location>
</feature>
<dbReference type="Pfam" id="PF12490">
    <property type="entry name" value="BCAS3"/>
    <property type="match status" value="1"/>
</dbReference>
<evidence type="ECO:0000313" key="6">
    <source>
        <dbReference type="Proteomes" id="UP000231279"/>
    </source>
</evidence>
<reference evidence="6" key="1">
    <citation type="journal article" date="2018" name="Gigascience">
        <title>Genome assembly of the Pink Ipe (Handroanthus impetiginosus, Bignoniaceae), a highly valued, ecologically keystone Neotropical timber forest tree.</title>
        <authorList>
            <person name="Silva-Junior O.B."/>
            <person name="Grattapaglia D."/>
            <person name="Novaes E."/>
            <person name="Collevatti R.G."/>
        </authorList>
    </citation>
    <scope>NUCLEOTIDE SEQUENCE [LARGE SCALE GENOMIC DNA]</scope>
    <source>
        <strain evidence="6">cv. UFG-1</strain>
    </source>
</reference>
<dbReference type="EMBL" id="NKXS01000152">
    <property type="protein sequence ID" value="PIN26079.1"/>
    <property type="molecule type" value="Genomic_DNA"/>
</dbReference>
<comment type="caution">
    <text evidence="5">The sequence shown here is derived from an EMBL/GenBank/DDBJ whole genome shotgun (WGS) entry which is preliminary data.</text>
</comment>
<dbReference type="OrthoDB" id="25778at2759"/>
<dbReference type="Proteomes" id="UP000231279">
    <property type="component" value="Unassembled WGS sequence"/>
</dbReference>
<evidence type="ECO:0000259" key="3">
    <source>
        <dbReference type="Pfam" id="PF12490"/>
    </source>
</evidence>
<keyword evidence="6" id="KW-1185">Reference proteome</keyword>
<accession>A0A2G9I8J6</accession>
<gene>
    <name evidence="5" type="ORF">CDL12_01184</name>
</gene>
<organism evidence="5 6">
    <name type="scientific">Handroanthus impetiginosus</name>
    <dbReference type="NCBI Taxonomy" id="429701"/>
    <lineage>
        <taxon>Eukaryota</taxon>
        <taxon>Viridiplantae</taxon>
        <taxon>Streptophyta</taxon>
        <taxon>Embryophyta</taxon>
        <taxon>Tracheophyta</taxon>
        <taxon>Spermatophyta</taxon>
        <taxon>Magnoliopsida</taxon>
        <taxon>eudicotyledons</taxon>
        <taxon>Gunneridae</taxon>
        <taxon>Pentapetalae</taxon>
        <taxon>asterids</taxon>
        <taxon>lamiids</taxon>
        <taxon>Lamiales</taxon>
        <taxon>Bignoniaceae</taxon>
        <taxon>Crescentiina</taxon>
        <taxon>Tabebuia alliance</taxon>
        <taxon>Handroanthus</taxon>
    </lineage>
</organism>
<dbReference type="InterPro" id="IPR015943">
    <property type="entry name" value="WD40/YVTN_repeat-like_dom_sf"/>
</dbReference>
<sequence length="698" mass="76858">MAVGPRWLAYPPNSPFPLNTGRVSPKRLASTVSPSTYPGSGTMMTRYAVESSKHLAAGLLTLGDMGYKKLSKYYYPDLLPDSTSSPGWKAGKLAVSEPENAGVIAVKDLVSSEVISQFRAHTSPISALCFDPSGTLLVTASVHGNNINIFRIMPSRKRCGSGSGDWSTSYVHLYKLHRGITSAVIQDICFSHHSQWIAIVSSRGTCHIFPLSPLSGNDGFQKRCIHGQGALLFKASNPPWCSTSSFKVNEQHSLPPSPCTVSVVARIKCSDSGMLNSVSNAAASVAGRVWTPSGAIAAIFHNSNATGSLDVKSSGSSLEHILVYTPSGYVVQHEILSSLGLEPSESRTESFSSPQANPQNEVKVESIQWWDVCRRSDNMEREECISGSIFDVPNDGEIEDESKMVKNDSLKSLDRSHWYLSKAEVQINSNRLPIWQKSKMHFHVMEPPIPKAECYSGGEFEIEMASSHEIEIRHKDLLPIFDSFPRARSDWINRTRPAKERHPSTSPKSCKAREKNNEASIICHSKIPSFSSTESLQGGSSRHMENLLDLDRMSGYRSALPFSHAASGLNMGREEHANLKASSMNHMNGPIVRFPSENAHSVNFVADNATIGQSSSPGNEIRLLNSDNTDLRTKDEEDSVQLFKEGYCNKEVLDDHRRSTEVANDEMDSSVNSHEDEKPEEEKPEEEGWMGGMFDFSE</sequence>
<dbReference type="InterPro" id="IPR022175">
    <property type="entry name" value="BCAS3_dom"/>
</dbReference>
<dbReference type="Pfam" id="PF21034">
    <property type="entry name" value="BCAS3_WD40"/>
    <property type="match status" value="1"/>
</dbReference>
<dbReference type="InterPro" id="IPR048382">
    <property type="entry name" value="BCAS3_WD40"/>
</dbReference>
<dbReference type="GO" id="GO:0042594">
    <property type="term" value="P:response to starvation"/>
    <property type="evidence" value="ECO:0007669"/>
    <property type="project" value="TreeGrafter"/>
</dbReference>
<dbReference type="Gene3D" id="2.130.10.10">
    <property type="entry name" value="YVTN repeat-like/Quinoprotein amine dehydrogenase"/>
    <property type="match status" value="1"/>
</dbReference>
<feature type="domain" description="BCAS3 WD40" evidence="4">
    <location>
        <begin position="102"/>
        <end position="218"/>
    </location>
</feature>
<evidence type="ECO:0000256" key="2">
    <source>
        <dbReference type="SAM" id="MobiDB-lite"/>
    </source>
</evidence>